<dbReference type="RefSeq" id="WP_058966083.1">
    <property type="nucleotide sequence ID" value="NZ_CABKVM010000019.1"/>
</dbReference>
<gene>
    <name evidence="9" type="primary">fabH</name>
    <name evidence="12" type="ORF">EDD77_10224</name>
</gene>
<keyword evidence="4 9" id="KW-0276">Fatty acid metabolism</keyword>
<dbReference type="GO" id="GO:0006633">
    <property type="term" value="P:fatty acid biosynthetic process"/>
    <property type="evidence" value="ECO:0007669"/>
    <property type="project" value="UniProtKB-UniRule"/>
</dbReference>
<comment type="caution">
    <text evidence="12">The sequence shown here is derived from an EMBL/GenBank/DDBJ whole genome shotgun (WGS) entry which is preliminary data.</text>
</comment>
<feature type="active site" evidence="9">
    <location>
        <position position="241"/>
    </location>
</feature>
<keyword evidence="8 9" id="KW-0012">Acyltransferase</keyword>
<feature type="domain" description="Beta-ketoacyl-[acyl-carrier-protein] synthase III C-terminal" evidence="10">
    <location>
        <begin position="226"/>
        <end position="313"/>
    </location>
</feature>
<dbReference type="GO" id="GO:0004315">
    <property type="term" value="F:3-oxoacyl-[acyl-carrier-protein] synthase activity"/>
    <property type="evidence" value="ECO:0007669"/>
    <property type="project" value="InterPro"/>
</dbReference>
<dbReference type="GO" id="GO:0005737">
    <property type="term" value="C:cytoplasm"/>
    <property type="evidence" value="ECO:0007669"/>
    <property type="project" value="UniProtKB-SubCell"/>
</dbReference>
<dbReference type="STRING" id="1650663.GCA_001486665_02858"/>
<evidence type="ECO:0000256" key="2">
    <source>
        <dbReference type="ARBA" id="ARBA00022516"/>
    </source>
</evidence>
<feature type="region of interest" description="ACP-binding" evidence="9">
    <location>
        <begin position="242"/>
        <end position="246"/>
    </location>
</feature>
<dbReference type="EC" id="2.3.1.180" evidence="9"/>
<accession>A0A4R1R6S6</accession>
<comment type="domain">
    <text evidence="9">The last Arg residue of the ACP-binding site is essential for the weak association between ACP/AcpP and FabH.</text>
</comment>
<keyword evidence="7 9" id="KW-0511">Multifunctional enzyme</keyword>
<dbReference type="EMBL" id="SLUM01000002">
    <property type="protein sequence ID" value="TCL61286.1"/>
    <property type="molecule type" value="Genomic_DNA"/>
</dbReference>
<comment type="pathway">
    <text evidence="9">Lipid metabolism; fatty acid biosynthesis.</text>
</comment>
<keyword evidence="9" id="KW-0963">Cytoplasm</keyword>
<comment type="function">
    <text evidence="9">Catalyzes the condensation reaction of fatty acid synthesis by the addition to an acyl acceptor of two carbons from malonyl-ACP. Catalyzes the first condensation reaction which initiates fatty acid synthesis and may therefore play a role in governing the total rate of fatty acid production. Possesses both acetoacetyl-ACP synthase and acetyl transacylase activities. Its substrate specificity determines the biosynthesis of branched-chain and/or straight-chain of fatty acids.</text>
</comment>
<dbReference type="Gene3D" id="3.40.47.10">
    <property type="match status" value="1"/>
</dbReference>
<proteinExistence type="inferred from homology"/>
<evidence type="ECO:0000256" key="9">
    <source>
        <dbReference type="HAMAP-Rule" id="MF_01815"/>
    </source>
</evidence>
<comment type="similarity">
    <text evidence="1 9">Belongs to the thiolase-like superfamily. FabH family.</text>
</comment>
<evidence type="ECO:0000313" key="13">
    <source>
        <dbReference type="Proteomes" id="UP000295184"/>
    </source>
</evidence>
<dbReference type="InterPro" id="IPR004655">
    <property type="entry name" value="FabH"/>
</dbReference>
<evidence type="ECO:0000256" key="5">
    <source>
        <dbReference type="ARBA" id="ARBA00023098"/>
    </source>
</evidence>
<keyword evidence="5 9" id="KW-0443">Lipid metabolism</keyword>
<evidence type="ECO:0000313" key="12">
    <source>
        <dbReference type="EMBL" id="TCL61286.1"/>
    </source>
</evidence>
<dbReference type="InterPro" id="IPR013751">
    <property type="entry name" value="ACP_syn_III_N"/>
</dbReference>
<dbReference type="PANTHER" id="PTHR43091:SF1">
    <property type="entry name" value="BETA-KETOACYL-[ACYL-CARRIER-PROTEIN] SYNTHASE III, CHLOROPLASTIC"/>
    <property type="match status" value="1"/>
</dbReference>
<organism evidence="12 13">
    <name type="scientific">Allofournierella massiliensis</name>
    <dbReference type="NCBI Taxonomy" id="1650663"/>
    <lineage>
        <taxon>Bacteria</taxon>
        <taxon>Bacillati</taxon>
        <taxon>Bacillota</taxon>
        <taxon>Clostridia</taxon>
        <taxon>Eubacteriales</taxon>
        <taxon>Oscillospiraceae</taxon>
        <taxon>Allofournierella</taxon>
    </lineage>
</organism>
<feature type="active site" evidence="9">
    <location>
        <position position="114"/>
    </location>
</feature>
<dbReference type="CDD" id="cd00830">
    <property type="entry name" value="KAS_III"/>
    <property type="match status" value="1"/>
</dbReference>
<evidence type="ECO:0000256" key="6">
    <source>
        <dbReference type="ARBA" id="ARBA00023160"/>
    </source>
</evidence>
<keyword evidence="2 9" id="KW-0444">Lipid biosynthesis</keyword>
<dbReference type="PANTHER" id="PTHR43091">
    <property type="entry name" value="3-OXOACYL-[ACYL-CARRIER-PROTEIN] SYNTHASE"/>
    <property type="match status" value="1"/>
</dbReference>
<dbReference type="NCBIfam" id="NF006829">
    <property type="entry name" value="PRK09352.1"/>
    <property type="match status" value="1"/>
</dbReference>
<dbReference type="Proteomes" id="UP000295184">
    <property type="component" value="Unassembled WGS sequence"/>
</dbReference>
<dbReference type="HAMAP" id="MF_01815">
    <property type="entry name" value="FabH"/>
    <property type="match status" value="1"/>
</dbReference>
<protein>
    <recommendedName>
        <fullName evidence="9">Beta-ketoacyl-[acyl-carrier-protein] synthase III</fullName>
        <shortName evidence="9">Beta-ketoacyl-ACP synthase III</shortName>
        <shortName evidence="9">KAS III</shortName>
        <ecNumber evidence="9">2.3.1.180</ecNumber>
    </recommendedName>
    <alternativeName>
        <fullName evidence="9">3-oxoacyl-[acyl-carrier-protein] synthase 3</fullName>
    </alternativeName>
    <alternativeName>
        <fullName evidence="9">3-oxoacyl-[acyl-carrier-protein] synthase III</fullName>
    </alternativeName>
</protein>
<evidence type="ECO:0000256" key="4">
    <source>
        <dbReference type="ARBA" id="ARBA00022832"/>
    </source>
</evidence>
<comment type="subcellular location">
    <subcellularLocation>
        <location evidence="9">Cytoplasm</location>
    </subcellularLocation>
</comment>
<keyword evidence="3 9" id="KW-0808">Transferase</keyword>
<keyword evidence="6 9" id="KW-0275">Fatty acid biosynthesis</keyword>
<evidence type="ECO:0000256" key="1">
    <source>
        <dbReference type="ARBA" id="ARBA00008642"/>
    </source>
</evidence>
<sequence length="314" mass="33285">MTGLEILGTGRCLPQRCVTNDDMARMVDTSDEWISTRTGIRQRYFCGEDEGVVSLSAGAARKALEKAGVSADQLGLILTATFTPDSFTPSVACQVHEALGCTAAIPCFDLNAACTGFIYALETARSLLMAGSAGEYALVIGAECISRVLDMADRSTCVLFGDGAAAAVVHLADVPYACVLSGRGEAAGLHANSLLPGQNRTLFMDGRAIFRFAVDIIPKCLNQLFEKSGTSLEQVDHVVCHQANSRIIDHVVKKLGAPADKFYKNMHRYGNTSAASIPLALDEMLESGVIRPGQTVACVGFGAGLTWGAVLLRF</sequence>
<evidence type="ECO:0000259" key="10">
    <source>
        <dbReference type="Pfam" id="PF08541"/>
    </source>
</evidence>
<dbReference type="InterPro" id="IPR016039">
    <property type="entry name" value="Thiolase-like"/>
</dbReference>
<comment type="catalytic activity">
    <reaction evidence="9">
        <text>malonyl-[ACP] + acetyl-CoA + H(+) = 3-oxobutanoyl-[ACP] + CO2 + CoA</text>
        <dbReference type="Rhea" id="RHEA:12080"/>
        <dbReference type="Rhea" id="RHEA-COMP:9623"/>
        <dbReference type="Rhea" id="RHEA-COMP:9625"/>
        <dbReference type="ChEBI" id="CHEBI:15378"/>
        <dbReference type="ChEBI" id="CHEBI:16526"/>
        <dbReference type="ChEBI" id="CHEBI:57287"/>
        <dbReference type="ChEBI" id="CHEBI:57288"/>
        <dbReference type="ChEBI" id="CHEBI:78449"/>
        <dbReference type="ChEBI" id="CHEBI:78450"/>
        <dbReference type="EC" id="2.3.1.180"/>
    </reaction>
</comment>
<feature type="domain" description="Beta-ketoacyl-[acyl-carrier-protein] synthase III N-terminal" evidence="11">
    <location>
        <begin position="108"/>
        <end position="171"/>
    </location>
</feature>
<reference evidence="12 13" key="1">
    <citation type="submission" date="2019-03" db="EMBL/GenBank/DDBJ databases">
        <title>Genomic Encyclopedia of Type Strains, Phase IV (KMG-IV): sequencing the most valuable type-strain genomes for metagenomic binning, comparative biology and taxonomic classification.</title>
        <authorList>
            <person name="Goeker M."/>
        </authorList>
    </citation>
    <scope>NUCLEOTIDE SEQUENCE [LARGE SCALE GENOMIC DNA]</scope>
    <source>
        <strain evidence="12 13">DSM 100451</strain>
    </source>
</reference>
<dbReference type="UniPathway" id="UPA00094"/>
<dbReference type="Pfam" id="PF08541">
    <property type="entry name" value="ACP_syn_III_C"/>
    <property type="match status" value="1"/>
</dbReference>
<dbReference type="AlphaFoldDB" id="A0A4R1R6S6"/>
<dbReference type="Pfam" id="PF08545">
    <property type="entry name" value="ACP_syn_III"/>
    <property type="match status" value="1"/>
</dbReference>
<evidence type="ECO:0000256" key="7">
    <source>
        <dbReference type="ARBA" id="ARBA00023268"/>
    </source>
</evidence>
<comment type="subunit">
    <text evidence="9">Homodimer.</text>
</comment>
<evidence type="ECO:0000259" key="11">
    <source>
        <dbReference type="Pfam" id="PF08545"/>
    </source>
</evidence>
<name>A0A4R1R6S6_9FIRM</name>
<dbReference type="NCBIfam" id="TIGR00747">
    <property type="entry name" value="fabH"/>
    <property type="match status" value="1"/>
</dbReference>
<dbReference type="GO" id="GO:0033818">
    <property type="term" value="F:beta-ketoacyl-acyl-carrier-protein synthase III activity"/>
    <property type="evidence" value="ECO:0007669"/>
    <property type="project" value="UniProtKB-UniRule"/>
</dbReference>
<dbReference type="SUPFAM" id="SSF53901">
    <property type="entry name" value="Thiolase-like"/>
    <property type="match status" value="1"/>
</dbReference>
<dbReference type="OrthoDB" id="9815506at2"/>
<evidence type="ECO:0000256" key="8">
    <source>
        <dbReference type="ARBA" id="ARBA00023315"/>
    </source>
</evidence>
<evidence type="ECO:0000256" key="3">
    <source>
        <dbReference type="ARBA" id="ARBA00022679"/>
    </source>
</evidence>
<dbReference type="InterPro" id="IPR013747">
    <property type="entry name" value="ACP_syn_III_C"/>
</dbReference>
<feature type="active site" evidence="9">
    <location>
        <position position="271"/>
    </location>
</feature>